<name>A0A0H5LQB3_YERIN</name>
<organism evidence="1 2">
    <name type="scientific">Yersinia intermedia</name>
    <dbReference type="NCBI Taxonomy" id="631"/>
    <lineage>
        <taxon>Bacteria</taxon>
        <taxon>Pseudomonadati</taxon>
        <taxon>Pseudomonadota</taxon>
        <taxon>Gammaproteobacteria</taxon>
        <taxon>Enterobacterales</taxon>
        <taxon>Yersiniaceae</taxon>
        <taxon>Yersinia</taxon>
    </lineage>
</organism>
<dbReference type="EMBL" id="CWJI01000001">
    <property type="protein sequence ID" value="CRY53253.1"/>
    <property type="molecule type" value="Genomic_DNA"/>
</dbReference>
<protein>
    <submittedName>
        <fullName evidence="1">Hydrogenase-4 subunit J</fullName>
    </submittedName>
</protein>
<gene>
    <name evidence="1" type="primary">hyfJ</name>
    <name evidence="1" type="ORF">ERS008476_00136</name>
</gene>
<dbReference type="Pfam" id="PF07450">
    <property type="entry name" value="HycH"/>
    <property type="match status" value="1"/>
</dbReference>
<dbReference type="AlphaFoldDB" id="A0A0H5LQB3"/>
<accession>A0A0H5LQB3</accession>
<evidence type="ECO:0000313" key="1">
    <source>
        <dbReference type="EMBL" id="CRY53253.1"/>
    </source>
</evidence>
<dbReference type="InterPro" id="IPR010005">
    <property type="entry name" value="Formate_DH_maturation_HycH"/>
</dbReference>
<dbReference type="RefSeq" id="WP_049606473.1">
    <property type="nucleotide sequence ID" value="NZ_CWJI01000001.1"/>
</dbReference>
<dbReference type="Proteomes" id="UP000043316">
    <property type="component" value="Unassembled WGS sequence"/>
</dbReference>
<dbReference type="NCBIfam" id="NF011664">
    <property type="entry name" value="PRK15084.1"/>
    <property type="match status" value="1"/>
</dbReference>
<evidence type="ECO:0000313" key="2">
    <source>
        <dbReference type="Proteomes" id="UP000043316"/>
    </source>
</evidence>
<sequence length="144" mass="16284">MGANVIFYALNQKFLDSDDDMPAQAQQVMYYSLAIGHHVGVIDCLKAIMTCPLAEYEQWFSQLPAGEAHRKMAGLLKFGEITIDSTHTQLLAKAFAPLAEDPASLHRPWSQQLLQTLYDIEQEPAIYLMVKRVMAKKENSENRL</sequence>
<proteinExistence type="predicted"/>
<reference evidence="2" key="1">
    <citation type="submission" date="2015-03" db="EMBL/GenBank/DDBJ databases">
        <authorList>
            <consortium name="Pathogen Informatics"/>
        </authorList>
    </citation>
    <scope>NUCLEOTIDE SEQUENCE [LARGE SCALE GENOMIC DNA]</scope>
    <source>
        <strain evidence="2">R148</strain>
    </source>
</reference>